<dbReference type="PANTHER" id="PTHR22926:SF5">
    <property type="entry name" value="PHOSPHO-N-ACETYLMURAMOYL-PENTAPEPTIDE-TRANSFERASE HOMOLOG"/>
    <property type="match status" value="1"/>
</dbReference>
<evidence type="ECO:0000256" key="7">
    <source>
        <dbReference type="ARBA" id="ARBA00022984"/>
    </source>
</evidence>
<keyword evidence="12" id="KW-1003">Cell membrane</keyword>
<evidence type="ECO:0000256" key="2">
    <source>
        <dbReference type="ARBA" id="ARBA00005583"/>
    </source>
</evidence>
<keyword evidence="12 14" id="KW-0479">Metal-binding</keyword>
<dbReference type="Proteomes" id="UP000663929">
    <property type="component" value="Chromosome"/>
</dbReference>
<keyword evidence="9 12" id="KW-0472">Membrane</keyword>
<dbReference type="GO" id="GO:0005886">
    <property type="term" value="C:plasma membrane"/>
    <property type="evidence" value="ECO:0007669"/>
    <property type="project" value="UniProtKB-SubCell"/>
</dbReference>
<keyword evidence="12 14" id="KW-0460">Magnesium</keyword>
<name>A0A8A4TN80_SULCO</name>
<evidence type="ECO:0000256" key="14">
    <source>
        <dbReference type="PIRSR" id="PIRSR600715-1"/>
    </source>
</evidence>
<organism evidence="15 16">
    <name type="scientific">Sulfidibacter corallicola</name>
    <dbReference type="NCBI Taxonomy" id="2818388"/>
    <lineage>
        <taxon>Bacteria</taxon>
        <taxon>Pseudomonadati</taxon>
        <taxon>Acidobacteriota</taxon>
        <taxon>Holophagae</taxon>
        <taxon>Acanthopleuribacterales</taxon>
        <taxon>Acanthopleuribacteraceae</taxon>
        <taxon>Sulfidibacter</taxon>
    </lineage>
</organism>
<dbReference type="Pfam" id="PF10555">
    <property type="entry name" value="MraY_sig1"/>
    <property type="match status" value="1"/>
</dbReference>
<dbReference type="InterPro" id="IPR000715">
    <property type="entry name" value="Glycosyl_transferase_4"/>
</dbReference>
<feature type="transmembrane region" description="Helical" evidence="12">
    <location>
        <begin position="290"/>
        <end position="312"/>
    </location>
</feature>
<dbReference type="PROSITE" id="PS01348">
    <property type="entry name" value="MRAY_2"/>
    <property type="match status" value="1"/>
</dbReference>
<feature type="transmembrane region" description="Helical" evidence="12">
    <location>
        <begin position="73"/>
        <end position="91"/>
    </location>
</feature>
<feature type="binding site" evidence="14">
    <location>
        <position position="193"/>
    </location>
    <ligand>
        <name>Mg(2+)</name>
        <dbReference type="ChEBI" id="CHEBI:18420"/>
    </ligand>
</feature>
<gene>
    <name evidence="12" type="primary">mraY</name>
    <name evidence="15" type="ORF">J3U87_20875</name>
</gene>
<comment type="cofactor">
    <cofactor evidence="12 14">
        <name>Mg(2+)</name>
        <dbReference type="ChEBI" id="CHEBI:18420"/>
    </cofactor>
</comment>
<evidence type="ECO:0000256" key="5">
    <source>
        <dbReference type="ARBA" id="ARBA00022692"/>
    </source>
</evidence>
<dbReference type="InterPro" id="IPR018480">
    <property type="entry name" value="PNAcMuramoyl-5peptid_Trfase_CS"/>
</dbReference>
<evidence type="ECO:0000256" key="10">
    <source>
        <dbReference type="ARBA" id="ARBA00023306"/>
    </source>
</evidence>
<dbReference type="HAMAP" id="MF_00038">
    <property type="entry name" value="MraY"/>
    <property type="match status" value="1"/>
</dbReference>
<accession>A0A8A4TN80</accession>
<evidence type="ECO:0000256" key="6">
    <source>
        <dbReference type="ARBA" id="ARBA00022960"/>
    </source>
</evidence>
<feature type="transmembrane region" description="Helical" evidence="12">
    <location>
        <begin position="264"/>
        <end position="284"/>
    </location>
</feature>
<comment type="pathway">
    <text evidence="12">Cell wall biogenesis; peptidoglycan biosynthesis.</text>
</comment>
<dbReference type="PROSITE" id="PS01347">
    <property type="entry name" value="MRAY_1"/>
    <property type="match status" value="1"/>
</dbReference>
<keyword evidence="7 12" id="KW-0573">Peptidoglycan synthesis</keyword>
<dbReference type="GO" id="GO:0008360">
    <property type="term" value="P:regulation of cell shape"/>
    <property type="evidence" value="ECO:0007669"/>
    <property type="project" value="UniProtKB-KW"/>
</dbReference>
<dbReference type="EMBL" id="CP071793">
    <property type="protein sequence ID" value="QTD48045.1"/>
    <property type="molecule type" value="Genomic_DNA"/>
</dbReference>
<feature type="binding site" evidence="14">
    <location>
        <position position="268"/>
    </location>
    <ligand>
        <name>Mg(2+)</name>
        <dbReference type="ChEBI" id="CHEBI:18420"/>
    </ligand>
</feature>
<dbReference type="UniPathway" id="UPA00219"/>
<evidence type="ECO:0000256" key="9">
    <source>
        <dbReference type="ARBA" id="ARBA00023136"/>
    </source>
</evidence>
<evidence type="ECO:0000256" key="13">
    <source>
        <dbReference type="NCBIfam" id="TIGR00445"/>
    </source>
</evidence>
<dbReference type="GO" id="GO:0051301">
    <property type="term" value="P:cell division"/>
    <property type="evidence" value="ECO:0007669"/>
    <property type="project" value="UniProtKB-KW"/>
</dbReference>
<dbReference type="AlphaFoldDB" id="A0A8A4TN80"/>
<evidence type="ECO:0000256" key="12">
    <source>
        <dbReference type="HAMAP-Rule" id="MF_00038"/>
    </source>
</evidence>
<dbReference type="GO" id="GO:0008963">
    <property type="term" value="F:phospho-N-acetylmuramoyl-pentapeptide-transferase activity"/>
    <property type="evidence" value="ECO:0007669"/>
    <property type="project" value="UniProtKB-UniRule"/>
</dbReference>
<comment type="similarity">
    <text evidence="2 12">Belongs to the glycosyltransferase 4 family. MraY subfamily.</text>
</comment>
<evidence type="ECO:0000313" key="16">
    <source>
        <dbReference type="Proteomes" id="UP000663929"/>
    </source>
</evidence>
<feature type="transmembrane region" description="Helical" evidence="12">
    <location>
        <begin position="339"/>
        <end position="358"/>
    </location>
</feature>
<dbReference type="Pfam" id="PF00953">
    <property type="entry name" value="Glycos_transf_4"/>
    <property type="match status" value="1"/>
</dbReference>
<dbReference type="GO" id="GO:0071555">
    <property type="term" value="P:cell wall organization"/>
    <property type="evidence" value="ECO:0007669"/>
    <property type="project" value="UniProtKB-KW"/>
</dbReference>
<proteinExistence type="inferred from homology"/>
<dbReference type="InterPro" id="IPR003524">
    <property type="entry name" value="PNAcMuramoyl-5peptid_Trfase"/>
</dbReference>
<evidence type="ECO:0000313" key="15">
    <source>
        <dbReference type="EMBL" id="QTD48045.1"/>
    </source>
</evidence>
<dbReference type="GO" id="GO:0046872">
    <property type="term" value="F:metal ion binding"/>
    <property type="evidence" value="ECO:0007669"/>
    <property type="project" value="UniProtKB-KW"/>
</dbReference>
<comment type="catalytic activity">
    <reaction evidence="12">
        <text>UDP-N-acetyl-alpha-D-muramoyl-L-alanyl-gamma-D-glutamyl-meso-2,6-diaminopimeloyl-D-alanyl-D-alanine + di-trans,octa-cis-undecaprenyl phosphate = di-trans,octa-cis-undecaprenyl diphospho-N-acetyl-alpha-D-muramoyl-L-alanyl-D-glutamyl-meso-2,6-diaminopimeloyl-D-alanyl-D-alanine + UMP</text>
        <dbReference type="Rhea" id="RHEA:28386"/>
        <dbReference type="ChEBI" id="CHEBI:57865"/>
        <dbReference type="ChEBI" id="CHEBI:60392"/>
        <dbReference type="ChEBI" id="CHEBI:61386"/>
        <dbReference type="ChEBI" id="CHEBI:61387"/>
        <dbReference type="EC" id="2.7.8.13"/>
    </reaction>
</comment>
<keyword evidence="4 12" id="KW-0808">Transferase</keyword>
<keyword evidence="5 12" id="KW-0812">Transmembrane</keyword>
<protein>
    <recommendedName>
        <fullName evidence="12 13">Phospho-N-acetylmuramoyl-pentapeptide-transferase</fullName>
        <ecNumber evidence="12 13">2.7.8.13</ecNumber>
    </recommendedName>
    <alternativeName>
        <fullName evidence="12">UDP-MurNAc-pentapeptide phosphotransferase</fullName>
    </alternativeName>
</protein>
<keyword evidence="16" id="KW-1185">Reference proteome</keyword>
<keyword evidence="10 12" id="KW-0131">Cell cycle</keyword>
<evidence type="ECO:0000256" key="3">
    <source>
        <dbReference type="ARBA" id="ARBA00022618"/>
    </source>
</evidence>
<keyword evidence="6 12" id="KW-0133">Cell shape</keyword>
<evidence type="ECO:0000256" key="1">
    <source>
        <dbReference type="ARBA" id="ARBA00004141"/>
    </source>
</evidence>
<reference evidence="15" key="1">
    <citation type="submission" date="2021-03" db="EMBL/GenBank/DDBJ databases">
        <title>Acanthopleuribacteraceae sp. M133.</title>
        <authorList>
            <person name="Wang G."/>
        </authorList>
    </citation>
    <scope>NUCLEOTIDE SEQUENCE</scope>
    <source>
        <strain evidence="15">M133</strain>
    </source>
</reference>
<comment type="function">
    <text evidence="12">Catalyzes the initial step of the lipid cycle reactions in the biosynthesis of the cell wall peptidoglycan: transfers peptidoglycan precursor phospho-MurNAc-pentapeptide from UDP-MurNAc-pentapeptide onto the lipid carrier undecaprenyl phosphate, yielding undecaprenyl-pyrophosphoryl-MurNAc-pentapeptide, known as lipid I.</text>
</comment>
<keyword evidence="3 12" id="KW-0132">Cell division</keyword>
<evidence type="ECO:0000256" key="11">
    <source>
        <dbReference type="ARBA" id="ARBA00023316"/>
    </source>
</evidence>
<keyword evidence="11 12" id="KW-0961">Cell wall biogenesis/degradation</keyword>
<dbReference type="RefSeq" id="WP_237377707.1">
    <property type="nucleotide sequence ID" value="NZ_CP071793.1"/>
</dbReference>
<evidence type="ECO:0000256" key="4">
    <source>
        <dbReference type="ARBA" id="ARBA00022679"/>
    </source>
</evidence>
<feature type="transmembrane region" description="Helical" evidence="12">
    <location>
        <begin position="174"/>
        <end position="194"/>
    </location>
</feature>
<dbReference type="GO" id="GO:0009252">
    <property type="term" value="P:peptidoglycan biosynthetic process"/>
    <property type="evidence" value="ECO:0007669"/>
    <property type="project" value="UniProtKB-UniRule"/>
</dbReference>
<feature type="transmembrane region" description="Helical" evidence="12">
    <location>
        <begin position="97"/>
        <end position="114"/>
    </location>
</feature>
<feature type="transmembrane region" description="Helical" evidence="12">
    <location>
        <begin position="134"/>
        <end position="154"/>
    </location>
</feature>
<keyword evidence="8 12" id="KW-1133">Transmembrane helix</keyword>
<dbReference type="NCBIfam" id="TIGR00445">
    <property type="entry name" value="mraY"/>
    <property type="match status" value="1"/>
</dbReference>
<dbReference type="PANTHER" id="PTHR22926">
    <property type="entry name" value="PHOSPHO-N-ACETYLMURAMOYL-PENTAPEPTIDE-TRANSFERASE"/>
    <property type="match status" value="1"/>
</dbReference>
<dbReference type="EC" id="2.7.8.13" evidence="12 13"/>
<comment type="subcellular location">
    <subcellularLocation>
        <location evidence="12">Cell membrane</location>
        <topology evidence="12">Multi-pass membrane protein</topology>
    </subcellularLocation>
    <subcellularLocation>
        <location evidence="1">Membrane</location>
        <topology evidence="1">Multi-pass membrane protein</topology>
    </subcellularLocation>
</comment>
<feature type="transmembrane region" description="Helical" evidence="12">
    <location>
        <begin position="240"/>
        <end position="257"/>
    </location>
</feature>
<feature type="transmembrane region" description="Helical" evidence="12">
    <location>
        <begin position="201"/>
        <end position="220"/>
    </location>
</feature>
<feature type="transmembrane region" description="Helical" evidence="12">
    <location>
        <begin position="22"/>
        <end position="45"/>
    </location>
</feature>
<dbReference type="KEGG" id="scor:J3U87_20875"/>
<dbReference type="CDD" id="cd06852">
    <property type="entry name" value="GT_MraY"/>
    <property type="match status" value="1"/>
</dbReference>
<evidence type="ECO:0000256" key="8">
    <source>
        <dbReference type="ARBA" id="ARBA00022989"/>
    </source>
</evidence>
<sequence length="361" mass="39768">MLYFLLAPYAELSSLFNIFRYITVRSALSGSTAFLLCLMLGPMVIRKLQAMSIGQEIREEGPQSHKKKAGTPTMGGVLILTAVLLSTLLWADLDNNMIWIQMIATLGFGLVGFIDDLSKILKRRNLGLTAKRKFLYLTLIGGTVAVWMFFLARAGEYTTELYVPFFKNFHPEMSFLFIPFAMIVLLGASNAVNLTDGLDGLAIGASGVAFSTYTVIAYLTSHITMANYLAIPHVPHTGELVVYGAAMAGACMGFLWHNAHPADVFMGDTGALSLGGALGTMALLTTHSLLLIIVGGLFVIEALSVILQVASYKWRKKRIFLMSPIHHHFELKGWHESQVIIRFWMISILFAILALSTLKLR</sequence>